<gene>
    <name evidence="2" type="ORF">ACFOUV_09605</name>
</gene>
<keyword evidence="3" id="KW-1185">Reference proteome</keyword>
<feature type="domain" description="MaoC-like" evidence="1">
    <location>
        <begin position="8"/>
        <end position="120"/>
    </location>
</feature>
<dbReference type="PANTHER" id="PTHR43664">
    <property type="entry name" value="MONOAMINE OXIDASE-RELATED"/>
    <property type="match status" value="1"/>
</dbReference>
<dbReference type="InterPro" id="IPR052342">
    <property type="entry name" value="MCH/BMMD"/>
</dbReference>
<dbReference type="Proteomes" id="UP001595772">
    <property type="component" value="Unassembled WGS sequence"/>
</dbReference>
<dbReference type="PANTHER" id="PTHR43664:SF1">
    <property type="entry name" value="BETA-METHYLMALYL-COA DEHYDRATASE"/>
    <property type="match status" value="1"/>
</dbReference>
<reference evidence="3" key="1">
    <citation type="journal article" date="2019" name="Int. J. Syst. Evol. Microbiol.">
        <title>The Global Catalogue of Microorganisms (GCM) 10K type strain sequencing project: providing services to taxonomists for standard genome sequencing and annotation.</title>
        <authorList>
            <consortium name="The Broad Institute Genomics Platform"/>
            <consortium name="The Broad Institute Genome Sequencing Center for Infectious Disease"/>
            <person name="Wu L."/>
            <person name="Ma J."/>
        </authorList>
    </citation>
    <scope>NUCLEOTIDE SEQUENCE [LARGE SCALE GENOMIC DNA]</scope>
    <source>
        <strain evidence="3">IBRC-M 10703</strain>
    </source>
</reference>
<dbReference type="SUPFAM" id="SSF54637">
    <property type="entry name" value="Thioesterase/thiol ester dehydrase-isomerase"/>
    <property type="match status" value="1"/>
</dbReference>
<name>A0ABV8GW39_9BACI</name>
<dbReference type="InterPro" id="IPR029069">
    <property type="entry name" value="HotDog_dom_sf"/>
</dbReference>
<organism evidence="2 3">
    <name type="scientific">Oceanobacillus longus</name>
    <dbReference type="NCBI Taxonomy" id="930120"/>
    <lineage>
        <taxon>Bacteria</taxon>
        <taxon>Bacillati</taxon>
        <taxon>Bacillota</taxon>
        <taxon>Bacilli</taxon>
        <taxon>Bacillales</taxon>
        <taxon>Bacillaceae</taxon>
        <taxon>Oceanobacillus</taxon>
    </lineage>
</organism>
<dbReference type="EMBL" id="JBHSAO010000006">
    <property type="protein sequence ID" value="MFC4024049.1"/>
    <property type="molecule type" value="Genomic_DNA"/>
</dbReference>
<comment type="caution">
    <text evidence="2">The sequence shown here is derived from an EMBL/GenBank/DDBJ whole genome shotgun (WGS) entry which is preliminary data.</text>
</comment>
<accession>A0ABV8GW39</accession>
<evidence type="ECO:0000313" key="2">
    <source>
        <dbReference type="EMBL" id="MFC4024049.1"/>
    </source>
</evidence>
<dbReference type="Gene3D" id="3.10.129.10">
    <property type="entry name" value="Hotdog Thioesterase"/>
    <property type="match status" value="1"/>
</dbReference>
<dbReference type="RefSeq" id="WP_379496539.1">
    <property type="nucleotide sequence ID" value="NZ_JBHSAO010000006.1"/>
</dbReference>
<evidence type="ECO:0000313" key="3">
    <source>
        <dbReference type="Proteomes" id="UP001595772"/>
    </source>
</evidence>
<dbReference type="Pfam" id="PF01575">
    <property type="entry name" value="MaoC_dehydratas"/>
    <property type="match status" value="1"/>
</dbReference>
<sequence>MKFDEFTIGDIYKTNEVITDKNDMMEYAEKYDPQYFHLDEEAAKESPFGSLIASGFYSMNAVWANFIRMDVLGRDCLGGLGIDEIKWKVPVRPNDTLVGEYTITDKRLLSDKQRGIVSLGVSIKNQEKQEVLTVKTKILLAV</sequence>
<proteinExistence type="predicted"/>
<protein>
    <submittedName>
        <fullName evidence="2">MaoC/PaaZ C-terminal domain-containing protein</fullName>
    </submittedName>
</protein>
<evidence type="ECO:0000259" key="1">
    <source>
        <dbReference type="Pfam" id="PF01575"/>
    </source>
</evidence>
<dbReference type="InterPro" id="IPR002539">
    <property type="entry name" value="MaoC-like_dom"/>
</dbReference>